<dbReference type="InterPro" id="IPR039567">
    <property type="entry name" value="Gly-zipper"/>
</dbReference>
<protein>
    <submittedName>
        <fullName evidence="3">Uncharacterized protein YcfJ</fullName>
    </submittedName>
</protein>
<proteinExistence type="predicted"/>
<feature type="signal peptide" evidence="1">
    <location>
        <begin position="1"/>
        <end position="21"/>
    </location>
</feature>
<dbReference type="Pfam" id="PF13488">
    <property type="entry name" value="Gly-zipper_Omp"/>
    <property type="match status" value="1"/>
</dbReference>
<evidence type="ECO:0000313" key="3">
    <source>
        <dbReference type="EMBL" id="MDQ0505473.1"/>
    </source>
</evidence>
<gene>
    <name evidence="3" type="ORF">QOZ94_002269</name>
</gene>
<dbReference type="Proteomes" id="UP001241747">
    <property type="component" value="Unassembled WGS sequence"/>
</dbReference>
<keyword evidence="1" id="KW-0732">Signal</keyword>
<evidence type="ECO:0000256" key="1">
    <source>
        <dbReference type="SAM" id="SignalP"/>
    </source>
</evidence>
<accession>A0ABU0LEB3</accession>
<reference evidence="3 4" key="1">
    <citation type="submission" date="2023-07" db="EMBL/GenBank/DDBJ databases">
        <title>Genomic Encyclopedia of Type Strains, Phase IV (KMG-IV): sequencing the most valuable type-strain genomes for metagenomic binning, comparative biology and taxonomic classification.</title>
        <authorList>
            <person name="Goeker M."/>
        </authorList>
    </citation>
    <scope>NUCLEOTIDE SEQUENCE [LARGE SCALE GENOMIC DNA]</scope>
    <source>
        <strain evidence="3 4">DSM 3770</strain>
    </source>
</reference>
<dbReference type="RefSeq" id="WP_237344062.1">
    <property type="nucleotide sequence ID" value="NZ_JABWGX010000002.1"/>
</dbReference>
<feature type="chain" id="PRO_5045684900" evidence="1">
    <location>
        <begin position="22"/>
        <end position="102"/>
    </location>
</feature>
<sequence>MLIRAGLVALTLTCLATTAQAQNNTAAGALIGGATGAIIGGAVTGRAGGAAVGAVLGGATGAILGAQSEQPPQPYYVWGQDGRCYLQNPNGAVTRVSRSNCQ</sequence>
<organism evidence="3 4">
    <name type="scientific">Xanthobacter agilis</name>
    <dbReference type="NCBI Taxonomy" id="47492"/>
    <lineage>
        <taxon>Bacteria</taxon>
        <taxon>Pseudomonadati</taxon>
        <taxon>Pseudomonadota</taxon>
        <taxon>Alphaproteobacteria</taxon>
        <taxon>Hyphomicrobiales</taxon>
        <taxon>Xanthobacteraceae</taxon>
        <taxon>Xanthobacter</taxon>
    </lineage>
</organism>
<evidence type="ECO:0000259" key="2">
    <source>
        <dbReference type="Pfam" id="PF13488"/>
    </source>
</evidence>
<keyword evidence="4" id="KW-1185">Reference proteome</keyword>
<evidence type="ECO:0000313" key="4">
    <source>
        <dbReference type="Proteomes" id="UP001241747"/>
    </source>
</evidence>
<feature type="domain" description="Glycine zipper" evidence="2">
    <location>
        <begin position="28"/>
        <end position="68"/>
    </location>
</feature>
<dbReference type="EMBL" id="JAUSVY010000004">
    <property type="protein sequence ID" value="MDQ0505473.1"/>
    <property type="molecule type" value="Genomic_DNA"/>
</dbReference>
<comment type="caution">
    <text evidence="3">The sequence shown here is derived from an EMBL/GenBank/DDBJ whole genome shotgun (WGS) entry which is preliminary data.</text>
</comment>
<name>A0ABU0LEB3_XANAG</name>